<dbReference type="InterPro" id="IPR000953">
    <property type="entry name" value="Chromo/chromo_shadow_dom"/>
</dbReference>
<evidence type="ECO:0000256" key="2">
    <source>
        <dbReference type="ARBA" id="ARBA00022741"/>
    </source>
</evidence>
<evidence type="ECO:0000256" key="1">
    <source>
        <dbReference type="ARBA" id="ARBA00022723"/>
    </source>
</evidence>
<dbReference type="PROSITE" id="PS50016">
    <property type="entry name" value="ZF_PHD_2"/>
    <property type="match status" value="1"/>
</dbReference>
<evidence type="ECO:0000256" key="4">
    <source>
        <dbReference type="ARBA" id="ARBA00022833"/>
    </source>
</evidence>
<feature type="domain" description="Chromo" evidence="9">
    <location>
        <begin position="467"/>
        <end position="525"/>
    </location>
</feature>
<keyword evidence="6" id="KW-0539">Nucleus</keyword>
<keyword evidence="12" id="KW-1185">Reference proteome</keyword>
<dbReference type="PANTHER" id="PTHR45623">
    <property type="entry name" value="CHROMODOMAIN-HELICASE-DNA-BINDING PROTEIN 3-RELATED-RELATED"/>
    <property type="match status" value="1"/>
</dbReference>
<evidence type="ECO:0000313" key="11">
    <source>
        <dbReference type="EMBL" id="KAK8476816.1"/>
    </source>
</evidence>
<evidence type="ECO:0000256" key="6">
    <source>
        <dbReference type="ARBA" id="ARBA00023242"/>
    </source>
</evidence>
<sequence>MANGSRSSSGKANDDEKASGVRIRKSSRETLAKKNTSSPRSSSAQKLELLEKQTANLYSMTPPAKRKTERLEKKEKDANPLRRSERGEMSSSSSSGEMRSEKSPDVLNTKRKEEEKKKRLKQLTMQTVEVNKIEQEDEQAEETRKKRRDARSYRALFTKPKKVDGTDRPDDLNGADSGRRGEKILEEFGDKTHERTTVKSTSQFAEEMLKRNNERKLFPTSLKNISKDMASNGGDPQISQYGLVAGEMTDDAETAMLKNLQSPKLVNSIAPGGVLDCDISVEMVPKVMPSKRKSHDIDIDSAASPKMSSNDIGACTEAGTSLSSGWERKGCTETRGMCSRRQRVDCNSTKDICSSNMKLNQIFGSFDVKDRGKLDAGSSIGHIEKPCNHTQQHMPSADLQTQTGSGQSTCIICRLDGKLICCHGKGCQRSYHLSCLEPPLEEFPLGVWYCLECVRKKLESGIYSVSEGMEAIWDSRELGASEDGLQRQKQYFVKYEGLAHVHNRWVPENQVLLEAPSLIAKYNRKSQGAVWKQQWAVPHRLLQKRLLTSPKECDEHHSKEHDVDKLICHVEWLVKWCGLGYEHASWELENASFFSCPEGQRLIREYGTHKKAQRASKFDK</sequence>
<dbReference type="Pfam" id="PF00628">
    <property type="entry name" value="PHD"/>
    <property type="match status" value="1"/>
</dbReference>
<dbReference type="InterPro" id="IPR001965">
    <property type="entry name" value="Znf_PHD"/>
</dbReference>
<keyword evidence="4" id="KW-0862">Zinc</keyword>
<reference evidence="11 12" key="1">
    <citation type="journal article" date="2024" name="G3 (Bethesda)">
        <title>Genome assembly of Hibiscus sabdariffa L. provides insights into metabolisms of medicinal natural products.</title>
        <authorList>
            <person name="Kim T."/>
        </authorList>
    </citation>
    <scope>NUCLEOTIDE SEQUENCE [LARGE SCALE GENOMIC DNA]</scope>
    <source>
        <strain evidence="11">TK-2024</strain>
        <tissue evidence="11">Old leaves</tissue>
    </source>
</reference>
<dbReference type="Gene3D" id="2.40.50.40">
    <property type="match status" value="2"/>
</dbReference>
<dbReference type="InterPro" id="IPR011011">
    <property type="entry name" value="Znf_FYVE_PHD"/>
</dbReference>
<dbReference type="InterPro" id="IPR013083">
    <property type="entry name" value="Znf_RING/FYVE/PHD"/>
</dbReference>
<comment type="caution">
    <text evidence="11">The sequence shown here is derived from an EMBL/GenBank/DDBJ whole genome shotgun (WGS) entry which is preliminary data.</text>
</comment>
<gene>
    <name evidence="11" type="ORF">V6N12_072502</name>
</gene>
<accession>A0ABR1ZA21</accession>
<dbReference type="InterPro" id="IPR023780">
    <property type="entry name" value="Chromo_domain"/>
</dbReference>
<proteinExistence type="predicted"/>
<keyword evidence="5" id="KW-0067">ATP-binding</keyword>
<dbReference type="SMART" id="SM00298">
    <property type="entry name" value="CHROMO"/>
    <property type="match status" value="2"/>
</dbReference>
<keyword evidence="1" id="KW-0479">Metal-binding</keyword>
<dbReference type="SUPFAM" id="SSF54160">
    <property type="entry name" value="Chromo domain-like"/>
    <property type="match status" value="2"/>
</dbReference>
<evidence type="ECO:0000256" key="7">
    <source>
        <dbReference type="PROSITE-ProRule" id="PRU00146"/>
    </source>
</evidence>
<dbReference type="InterPro" id="IPR019786">
    <property type="entry name" value="Zinc_finger_PHD-type_CS"/>
</dbReference>
<keyword evidence="2" id="KW-0547">Nucleotide-binding</keyword>
<evidence type="ECO:0000256" key="8">
    <source>
        <dbReference type="SAM" id="MobiDB-lite"/>
    </source>
</evidence>
<evidence type="ECO:0000259" key="9">
    <source>
        <dbReference type="PROSITE" id="PS50013"/>
    </source>
</evidence>
<dbReference type="Pfam" id="PF00385">
    <property type="entry name" value="Chromo"/>
    <property type="match status" value="1"/>
</dbReference>
<dbReference type="SUPFAM" id="SSF57903">
    <property type="entry name" value="FYVE/PHD zinc finger"/>
    <property type="match status" value="1"/>
</dbReference>
<dbReference type="InterPro" id="IPR016197">
    <property type="entry name" value="Chromo-like_dom_sf"/>
</dbReference>
<feature type="compositionally biased region" description="Basic and acidic residues" evidence="8">
    <location>
        <begin position="98"/>
        <end position="117"/>
    </location>
</feature>
<dbReference type="Gene3D" id="3.30.40.10">
    <property type="entry name" value="Zinc/RING finger domain, C3HC4 (zinc finger)"/>
    <property type="match status" value="1"/>
</dbReference>
<protein>
    <submittedName>
        <fullName evidence="11">Uncharacterized protein</fullName>
    </submittedName>
</protein>
<feature type="domain" description="PHD-type" evidence="10">
    <location>
        <begin position="407"/>
        <end position="456"/>
    </location>
</feature>
<evidence type="ECO:0000313" key="12">
    <source>
        <dbReference type="Proteomes" id="UP001472677"/>
    </source>
</evidence>
<feature type="compositionally biased region" description="Polar residues" evidence="8">
    <location>
        <begin position="1"/>
        <end position="11"/>
    </location>
</feature>
<dbReference type="Proteomes" id="UP001472677">
    <property type="component" value="Unassembled WGS sequence"/>
</dbReference>
<feature type="compositionally biased region" description="Polar residues" evidence="8">
    <location>
        <begin position="33"/>
        <end position="45"/>
    </location>
</feature>
<organism evidence="11 12">
    <name type="scientific">Hibiscus sabdariffa</name>
    <name type="common">roselle</name>
    <dbReference type="NCBI Taxonomy" id="183260"/>
    <lineage>
        <taxon>Eukaryota</taxon>
        <taxon>Viridiplantae</taxon>
        <taxon>Streptophyta</taxon>
        <taxon>Embryophyta</taxon>
        <taxon>Tracheophyta</taxon>
        <taxon>Spermatophyta</taxon>
        <taxon>Magnoliopsida</taxon>
        <taxon>eudicotyledons</taxon>
        <taxon>Gunneridae</taxon>
        <taxon>Pentapetalae</taxon>
        <taxon>rosids</taxon>
        <taxon>malvids</taxon>
        <taxon>Malvales</taxon>
        <taxon>Malvaceae</taxon>
        <taxon>Malvoideae</taxon>
        <taxon>Hibiscus</taxon>
    </lineage>
</organism>
<dbReference type="PROSITE" id="PS50013">
    <property type="entry name" value="CHROMO_2"/>
    <property type="match status" value="1"/>
</dbReference>
<dbReference type="EMBL" id="JBBPBM010002551">
    <property type="protein sequence ID" value="KAK8476816.1"/>
    <property type="molecule type" value="Genomic_DNA"/>
</dbReference>
<dbReference type="PROSITE" id="PS01359">
    <property type="entry name" value="ZF_PHD_1"/>
    <property type="match status" value="1"/>
</dbReference>
<dbReference type="SMART" id="SM00249">
    <property type="entry name" value="PHD"/>
    <property type="match status" value="1"/>
</dbReference>
<keyword evidence="3 7" id="KW-0863">Zinc-finger</keyword>
<dbReference type="PANTHER" id="PTHR45623:SF13">
    <property type="entry name" value="HELICASE PROTEIN MOM1"/>
    <property type="match status" value="1"/>
</dbReference>
<evidence type="ECO:0000259" key="10">
    <source>
        <dbReference type="PROSITE" id="PS50016"/>
    </source>
</evidence>
<evidence type="ECO:0000256" key="3">
    <source>
        <dbReference type="ARBA" id="ARBA00022771"/>
    </source>
</evidence>
<feature type="compositionally biased region" description="Basic and acidic residues" evidence="8">
    <location>
        <begin position="161"/>
        <end position="180"/>
    </location>
</feature>
<name>A0ABR1ZA21_9ROSI</name>
<feature type="compositionally biased region" description="Basic and acidic residues" evidence="8">
    <location>
        <begin position="69"/>
        <end position="88"/>
    </location>
</feature>
<dbReference type="InterPro" id="IPR019787">
    <property type="entry name" value="Znf_PHD-finger"/>
</dbReference>
<feature type="region of interest" description="Disordered" evidence="8">
    <location>
        <begin position="1"/>
        <end position="180"/>
    </location>
</feature>
<evidence type="ECO:0000256" key="5">
    <source>
        <dbReference type="ARBA" id="ARBA00022840"/>
    </source>
</evidence>